<dbReference type="PROSITE" id="PS51063">
    <property type="entry name" value="HTH_CRP_2"/>
    <property type="match status" value="1"/>
</dbReference>
<organism evidence="6 7">
    <name type="scientific">Modicisalibacter ilicicola DSM 19980</name>
    <dbReference type="NCBI Taxonomy" id="1121942"/>
    <lineage>
        <taxon>Bacteria</taxon>
        <taxon>Pseudomonadati</taxon>
        <taxon>Pseudomonadota</taxon>
        <taxon>Gammaproteobacteria</taxon>
        <taxon>Oceanospirillales</taxon>
        <taxon>Halomonadaceae</taxon>
        <taxon>Modicisalibacter</taxon>
    </lineage>
</organism>
<dbReference type="SUPFAM" id="SSF46785">
    <property type="entry name" value="Winged helix' DNA-binding domain"/>
    <property type="match status" value="1"/>
</dbReference>
<evidence type="ECO:0000313" key="6">
    <source>
        <dbReference type="EMBL" id="SHF77714.1"/>
    </source>
</evidence>
<dbReference type="SUPFAM" id="SSF51206">
    <property type="entry name" value="cAMP-binding domain-like"/>
    <property type="match status" value="1"/>
</dbReference>
<dbReference type="GO" id="GO:0003700">
    <property type="term" value="F:DNA-binding transcription factor activity"/>
    <property type="evidence" value="ECO:0007669"/>
    <property type="project" value="TreeGrafter"/>
</dbReference>
<dbReference type="GO" id="GO:0003677">
    <property type="term" value="F:DNA binding"/>
    <property type="evidence" value="ECO:0007669"/>
    <property type="project" value="UniProtKB-KW"/>
</dbReference>
<dbReference type="PRINTS" id="PR00034">
    <property type="entry name" value="HTHCRP"/>
</dbReference>
<dbReference type="InterPro" id="IPR000595">
    <property type="entry name" value="cNMP-bd_dom"/>
</dbReference>
<dbReference type="PANTHER" id="PTHR24567:SF26">
    <property type="entry name" value="REGULATORY PROTEIN YEIL"/>
    <property type="match status" value="1"/>
</dbReference>
<dbReference type="InterPro" id="IPR050397">
    <property type="entry name" value="Env_Response_Regulators"/>
</dbReference>
<dbReference type="InterPro" id="IPR036388">
    <property type="entry name" value="WH-like_DNA-bd_sf"/>
</dbReference>
<feature type="domain" description="HTH crp-type" evidence="5">
    <location>
        <begin position="150"/>
        <end position="224"/>
    </location>
</feature>
<keyword evidence="1" id="KW-0805">Transcription regulation</keyword>
<dbReference type="STRING" id="1121942.SAMN02745148_03508"/>
<dbReference type="Gene3D" id="1.10.10.10">
    <property type="entry name" value="Winged helix-like DNA-binding domain superfamily/Winged helix DNA-binding domain"/>
    <property type="match status" value="1"/>
</dbReference>
<gene>
    <name evidence="6" type="ORF">SAMN02745148_03508</name>
</gene>
<keyword evidence="2" id="KW-0238">DNA-binding</keyword>
<dbReference type="InterPro" id="IPR012318">
    <property type="entry name" value="HTH_CRP"/>
</dbReference>
<keyword evidence="6" id="KW-0808">Transferase</keyword>
<dbReference type="SMART" id="SM00100">
    <property type="entry name" value="cNMP"/>
    <property type="match status" value="1"/>
</dbReference>
<evidence type="ECO:0000259" key="4">
    <source>
        <dbReference type="PROSITE" id="PS50042"/>
    </source>
</evidence>
<dbReference type="SMART" id="SM00419">
    <property type="entry name" value="HTH_CRP"/>
    <property type="match status" value="1"/>
</dbReference>
<dbReference type="InterPro" id="IPR018490">
    <property type="entry name" value="cNMP-bd_dom_sf"/>
</dbReference>
<evidence type="ECO:0000256" key="2">
    <source>
        <dbReference type="ARBA" id="ARBA00023125"/>
    </source>
</evidence>
<proteinExistence type="predicted"/>
<dbReference type="EMBL" id="FQUJ01000022">
    <property type="protein sequence ID" value="SHF77714.1"/>
    <property type="molecule type" value="Genomic_DNA"/>
</dbReference>
<reference evidence="6 7" key="1">
    <citation type="submission" date="2016-11" db="EMBL/GenBank/DDBJ databases">
        <authorList>
            <person name="Jaros S."/>
            <person name="Januszkiewicz K."/>
            <person name="Wedrychowicz H."/>
        </authorList>
    </citation>
    <scope>NUCLEOTIDE SEQUENCE [LARGE SCALE GENOMIC DNA]</scope>
    <source>
        <strain evidence="6 7">DSM 19980</strain>
    </source>
</reference>
<dbReference type="PROSITE" id="PS50042">
    <property type="entry name" value="CNMP_BINDING_3"/>
    <property type="match status" value="1"/>
</dbReference>
<keyword evidence="3" id="KW-0804">Transcription</keyword>
<dbReference type="PANTHER" id="PTHR24567">
    <property type="entry name" value="CRP FAMILY TRANSCRIPTIONAL REGULATORY PROTEIN"/>
    <property type="match status" value="1"/>
</dbReference>
<keyword evidence="6" id="KW-0418">Kinase</keyword>
<dbReference type="AlphaFoldDB" id="A0A1M5EF00"/>
<dbReference type="Pfam" id="PF00027">
    <property type="entry name" value="cNMP_binding"/>
    <property type="match status" value="1"/>
</dbReference>
<dbReference type="GO" id="GO:0005829">
    <property type="term" value="C:cytosol"/>
    <property type="evidence" value="ECO:0007669"/>
    <property type="project" value="TreeGrafter"/>
</dbReference>
<dbReference type="InterPro" id="IPR036390">
    <property type="entry name" value="WH_DNA-bd_sf"/>
</dbReference>
<evidence type="ECO:0000256" key="1">
    <source>
        <dbReference type="ARBA" id="ARBA00023015"/>
    </source>
</evidence>
<name>A0A1M5EF00_9GAMM</name>
<accession>A0A1M5EF00</accession>
<dbReference type="CDD" id="cd00038">
    <property type="entry name" value="CAP_ED"/>
    <property type="match status" value="1"/>
</dbReference>
<dbReference type="InterPro" id="IPR014710">
    <property type="entry name" value="RmlC-like_jellyroll"/>
</dbReference>
<protein>
    <submittedName>
        <fullName evidence="6">cAMP-binding domain of CRP or a regulatory subunit of cAMP-dependent protein kinases</fullName>
    </submittedName>
</protein>
<evidence type="ECO:0000259" key="5">
    <source>
        <dbReference type="PROSITE" id="PS51063"/>
    </source>
</evidence>
<dbReference type="GO" id="GO:0016301">
    <property type="term" value="F:kinase activity"/>
    <property type="evidence" value="ECO:0007669"/>
    <property type="project" value="UniProtKB-KW"/>
</dbReference>
<dbReference type="Pfam" id="PF13545">
    <property type="entry name" value="HTH_Crp_2"/>
    <property type="match status" value="1"/>
</dbReference>
<evidence type="ECO:0000313" key="7">
    <source>
        <dbReference type="Proteomes" id="UP000184346"/>
    </source>
</evidence>
<evidence type="ECO:0000256" key="3">
    <source>
        <dbReference type="ARBA" id="ARBA00023163"/>
    </source>
</evidence>
<sequence length="268" mass="30587">MRQDGICNMVKRIDAHRTLERKDIALLEKLFDREFRQVSAGESLWREGENADSLVFLQAGWACSARYHKDGSRQLLEIFLPGDVLGLCRIALSDRRTDAVMLTDGWISELPYSSLLELFNESPNTAALLFAIANQRMAMLAERQIIMAHRSARERTAHFICECHTRLLETGATCREEFLLPLTQQDLADALGMSAVHVSRTFSHLAQEGLVYRNQFQLVILDSDRLKEMAAFDDRYLRIVWNDEMSLANADQAFREPPQALQGLLDEL</sequence>
<dbReference type="Gene3D" id="2.60.120.10">
    <property type="entry name" value="Jelly Rolls"/>
    <property type="match status" value="1"/>
</dbReference>
<keyword evidence="7" id="KW-1185">Reference proteome</keyword>
<dbReference type="Proteomes" id="UP000184346">
    <property type="component" value="Unassembled WGS sequence"/>
</dbReference>
<feature type="domain" description="Cyclic nucleotide-binding" evidence="4">
    <location>
        <begin position="26"/>
        <end position="100"/>
    </location>
</feature>